<dbReference type="OrthoDB" id="7031595at2"/>
<evidence type="ECO:0000313" key="4">
    <source>
        <dbReference type="Proteomes" id="UP000183126"/>
    </source>
</evidence>
<reference evidence="2 4" key="2">
    <citation type="submission" date="2016-10" db="EMBL/GenBank/DDBJ databases">
        <authorList>
            <person name="Varghese N."/>
            <person name="Submissions S."/>
        </authorList>
    </citation>
    <scope>NUCLEOTIDE SEQUENCE [LARGE SCALE GENOMIC DNA]</scope>
    <source>
        <strain evidence="2 4">BS3111</strain>
    </source>
</reference>
<evidence type="ECO:0000313" key="1">
    <source>
        <dbReference type="EMBL" id="KRP60299.1"/>
    </source>
</evidence>
<dbReference type="Proteomes" id="UP000052019">
    <property type="component" value="Unassembled WGS sequence"/>
</dbReference>
<sequence>MTTNVICRTAKLLTSDSRWSIESFDGQANLVAYVDDTGFDKLAVSSKFAMVFAGNAHLIELWKGWFLKPTLDFNSPPPVVTTLKGATTPVSVTIGIVEKASANVFFSAGMFMAHGELARFSGSGAQFAKDCYAVNLCGRTAVGSAARQDHFTGGETKFVELETGKMNLSIMPGTGQDMINALHQRGFVMDTKAKTVTAISDWKSPDTDAQRAISAGIDTLSAPTGLPPHQWSQQEQNDLFAALRHVAEQEGRLG</sequence>
<dbReference type="PATRIC" id="fig|200450.4.peg.4166"/>
<organism evidence="1 3">
    <name type="scientific">Pseudomonas trivialis</name>
    <dbReference type="NCBI Taxonomy" id="200450"/>
    <lineage>
        <taxon>Bacteria</taxon>
        <taxon>Pseudomonadati</taxon>
        <taxon>Pseudomonadota</taxon>
        <taxon>Gammaproteobacteria</taxon>
        <taxon>Pseudomonadales</taxon>
        <taxon>Pseudomonadaceae</taxon>
        <taxon>Pseudomonas</taxon>
    </lineage>
</organism>
<dbReference type="EMBL" id="JYLK01000006">
    <property type="protein sequence ID" value="KRP60299.1"/>
    <property type="molecule type" value="Genomic_DNA"/>
</dbReference>
<protein>
    <submittedName>
        <fullName evidence="1">Uncharacterized protein</fullName>
    </submittedName>
</protein>
<evidence type="ECO:0000313" key="2">
    <source>
        <dbReference type="EMBL" id="SDT07127.1"/>
    </source>
</evidence>
<evidence type="ECO:0000313" key="3">
    <source>
        <dbReference type="Proteomes" id="UP000052019"/>
    </source>
</evidence>
<proteinExistence type="predicted"/>
<dbReference type="EMBL" id="LT629760">
    <property type="protein sequence ID" value="SDT07127.1"/>
    <property type="molecule type" value="Genomic_DNA"/>
</dbReference>
<accession>A0A0R2ZP68</accession>
<dbReference type="RefSeq" id="WP_057007950.1">
    <property type="nucleotide sequence ID" value="NZ_JYLK01000006.1"/>
</dbReference>
<dbReference type="AlphaFoldDB" id="A0A0R2ZP68"/>
<reference evidence="1 3" key="1">
    <citation type="submission" date="2015-02" db="EMBL/GenBank/DDBJ databases">
        <title>Two Pseudomonas sp. nov. isolated from raw milk.</title>
        <authorList>
            <person name="Wenning M."/>
            <person name="von Neubeck M."/>
            <person name="Huptas C."/>
            <person name="Scherer S."/>
        </authorList>
    </citation>
    <scope>NUCLEOTIDE SEQUENCE [LARGE SCALE GENOMIC DNA]</scope>
    <source>
        <strain evidence="1 3">DSM 14937</strain>
    </source>
</reference>
<dbReference type="Proteomes" id="UP000183126">
    <property type="component" value="Chromosome I"/>
</dbReference>
<name>A0A0R2ZP68_9PSED</name>
<gene>
    <name evidence="2" type="ORF">SAMN04490205_4651</name>
    <name evidence="1" type="ORF">TU79_10650</name>
</gene>
<keyword evidence="4" id="KW-1185">Reference proteome</keyword>